<dbReference type="RefSeq" id="WP_408126764.1">
    <property type="nucleotide sequence ID" value="NZ_JBFNFH010000014.1"/>
</dbReference>
<accession>A0ABW9F750</accession>
<gene>
    <name evidence="1" type="ORF">ABGF40_06230</name>
</gene>
<reference evidence="1 2" key="1">
    <citation type="journal article" date="2024" name="Front. Microbiol.">
        <title>Pangenomic and biochemical analyses of Helcococcus ovis reveal widespread tetracycline resistance and a novel bacterial species, Helcococcus bovis.</title>
        <authorList>
            <person name="Cunha F."/>
            <person name="Zhai Y."/>
            <person name="Casaro S."/>
            <person name="Jones K.L."/>
            <person name="Hernandez M."/>
            <person name="Bisinotto R.S."/>
            <person name="Kariyawasam S."/>
            <person name="Brown M.B."/>
            <person name="Phillips A."/>
            <person name="Jeong K.C."/>
            <person name="Galvao K.N."/>
        </authorList>
    </citation>
    <scope>NUCLEOTIDE SEQUENCE [LARGE SCALE GENOMIC DNA]</scope>
    <source>
        <strain evidence="1 2">KG197</strain>
    </source>
</reference>
<organism evidence="1 2">
    <name type="scientific">Helcococcus bovis</name>
    <dbReference type="NCBI Taxonomy" id="3153252"/>
    <lineage>
        <taxon>Bacteria</taxon>
        <taxon>Bacillati</taxon>
        <taxon>Bacillota</taxon>
        <taxon>Tissierellia</taxon>
        <taxon>Tissierellales</taxon>
        <taxon>Peptoniphilaceae</taxon>
        <taxon>Helcococcus</taxon>
    </lineage>
</organism>
<protein>
    <recommendedName>
        <fullName evidence="3">Phage tail assembly protein</fullName>
    </recommendedName>
</protein>
<dbReference type="Proteomes" id="UP001629536">
    <property type="component" value="Unassembled WGS sequence"/>
</dbReference>
<proteinExistence type="predicted"/>
<evidence type="ECO:0000313" key="1">
    <source>
        <dbReference type="EMBL" id="MFM1525271.1"/>
    </source>
</evidence>
<keyword evidence="2" id="KW-1185">Reference proteome</keyword>
<evidence type="ECO:0008006" key="3">
    <source>
        <dbReference type="Google" id="ProtNLM"/>
    </source>
</evidence>
<dbReference type="EMBL" id="JBFNFH010000014">
    <property type="protein sequence ID" value="MFM1525271.1"/>
    <property type="molecule type" value="Genomic_DNA"/>
</dbReference>
<sequence>MKLRINENEILLNKNQGYIGAFVYEKEFNRSLTNDLFKVINTGQAEDISYDFATFARLVYILGGLNKTFSFEEFLNKIPSNYMFMEDFVEVMEVASKAYLPTESQSEEN</sequence>
<evidence type="ECO:0000313" key="2">
    <source>
        <dbReference type="Proteomes" id="UP001629536"/>
    </source>
</evidence>
<name>A0ABW9F750_9FIRM</name>
<comment type="caution">
    <text evidence="1">The sequence shown here is derived from an EMBL/GenBank/DDBJ whole genome shotgun (WGS) entry which is preliminary data.</text>
</comment>